<evidence type="ECO:0000313" key="4">
    <source>
        <dbReference type="Proteomes" id="UP000189670"/>
    </source>
</evidence>
<feature type="chain" id="PRO_5012098200" evidence="1">
    <location>
        <begin position="23"/>
        <end position="763"/>
    </location>
</feature>
<evidence type="ECO:0000313" key="3">
    <source>
        <dbReference type="EMBL" id="ETR69863.1"/>
    </source>
</evidence>
<dbReference type="Pfam" id="PF13181">
    <property type="entry name" value="TPR_8"/>
    <property type="match status" value="2"/>
</dbReference>
<dbReference type="Gene3D" id="1.25.40.10">
    <property type="entry name" value="Tetratricopeptide repeat domain"/>
    <property type="match status" value="2"/>
</dbReference>
<dbReference type="InterPro" id="IPR011990">
    <property type="entry name" value="TPR-like_helical_dom_sf"/>
</dbReference>
<dbReference type="Proteomes" id="UP000189670">
    <property type="component" value="Unassembled WGS sequence"/>
</dbReference>
<evidence type="ECO:0000256" key="1">
    <source>
        <dbReference type="SAM" id="SignalP"/>
    </source>
</evidence>
<dbReference type="PANTHER" id="PTHR10098:SF112">
    <property type="entry name" value="SLR0380 PROTEIN"/>
    <property type="match status" value="1"/>
</dbReference>
<keyword evidence="1" id="KW-0732">Signal</keyword>
<comment type="caution">
    <text evidence="3">The sequence shown here is derived from an EMBL/GenBank/DDBJ whole genome shotgun (WGS) entry which is preliminary data.</text>
</comment>
<sequence length="763" mass="87378">MIIIMNPTMIIIIFFWASSACATNHLQPDFLQAEDNFSYSRDYYSNMAIILQENLAHINEKKNSGQYLDTLSQLIDIYYQLGYLKKALMMLKNAQGIILSIQDRWRIVQYLNQYGMIHYAIGNQQQAILLFQKAQEEALKTKHPILLAHVMNNIANCLFIEKNYEEASTFYYACLDLLEKTDDHSLKAIVLLNLFRLELSVANFNDNHDQVIAIAKQINELPDSRQKANHLITLSRIIEKELVQTNFTNTELFHLSYLALCDAKEIAYQCDAIRTSSCANGYLGRLYELTGQFEDAKKLTMEALFDSAQGNNPDLSYQWQWQMGKLYMFGDDFNAAKKYFQLAIKTVDPIRLEFFSGFRNHEHAFNHHIKPLYTDLAELLINEATITTNNQARQKLLKEAIITMESLKTAELQDFFQDECTAQKVSTPVFDSAPDNTAIVYPIVLPEMLALLTIFPDGIHLNKVSVGASVLYETVKNYRKKLQDRTTHRFLFFSQQLYDWIIGPLETSLMKQHIYTLIFAPDGVLRLIPMSTLYDGHHFLVENFAIGLIPAIGLTHTQAFNKTDIQILINGLSEARQGFSPLPSVTNEVRDLRKMFEKDHVLANKQYTIDNLTLEFARNNYNIVHIATHGIFAGRKSDSFLLTYDSKLTMDQLESLMGQGYQRNHAVDLLTLSACQTALGNERAALGLAGVAVKAGVRSVVATLWYVDDEATSIAIREFYRQLMTPGMSKARALQRTQRKLINNPRFWQPLYWAPFLLIGNWM</sequence>
<evidence type="ECO:0000259" key="2">
    <source>
        <dbReference type="Pfam" id="PF12770"/>
    </source>
</evidence>
<dbReference type="AlphaFoldDB" id="A0A1V1P4Z3"/>
<organism evidence="3 4">
    <name type="scientific">Candidatus Magnetoglobus multicellularis str. Araruama</name>
    <dbReference type="NCBI Taxonomy" id="890399"/>
    <lineage>
        <taxon>Bacteria</taxon>
        <taxon>Pseudomonadati</taxon>
        <taxon>Thermodesulfobacteriota</taxon>
        <taxon>Desulfobacteria</taxon>
        <taxon>Desulfobacterales</taxon>
        <taxon>Desulfobacteraceae</taxon>
        <taxon>Candidatus Magnetoglobus</taxon>
    </lineage>
</organism>
<dbReference type="PANTHER" id="PTHR10098">
    <property type="entry name" value="RAPSYN-RELATED"/>
    <property type="match status" value="1"/>
</dbReference>
<protein>
    <submittedName>
        <fullName evidence="3">TPR repeat-containing protein</fullName>
    </submittedName>
</protein>
<reference evidence="4" key="1">
    <citation type="submission" date="2012-11" db="EMBL/GenBank/DDBJ databases">
        <authorList>
            <person name="Lucero-Rivera Y.E."/>
            <person name="Tovar-Ramirez D."/>
        </authorList>
    </citation>
    <scope>NUCLEOTIDE SEQUENCE [LARGE SCALE GENOMIC DNA]</scope>
    <source>
        <strain evidence="4">Araruama</strain>
    </source>
</reference>
<gene>
    <name evidence="3" type="ORF">OMM_03649</name>
</gene>
<feature type="signal peptide" evidence="1">
    <location>
        <begin position="1"/>
        <end position="22"/>
    </location>
</feature>
<feature type="domain" description="CHAT" evidence="2">
    <location>
        <begin position="494"/>
        <end position="761"/>
    </location>
</feature>
<dbReference type="InterPro" id="IPR024983">
    <property type="entry name" value="CHAT_dom"/>
</dbReference>
<dbReference type="Pfam" id="PF12770">
    <property type="entry name" value="CHAT"/>
    <property type="match status" value="1"/>
</dbReference>
<dbReference type="InterPro" id="IPR019734">
    <property type="entry name" value="TPR_rpt"/>
</dbReference>
<proteinExistence type="predicted"/>
<accession>A0A1V1P4Z3</accession>
<dbReference type="EMBL" id="ATBP01000541">
    <property type="protein sequence ID" value="ETR69863.1"/>
    <property type="molecule type" value="Genomic_DNA"/>
</dbReference>
<dbReference type="SUPFAM" id="SSF48452">
    <property type="entry name" value="TPR-like"/>
    <property type="match status" value="1"/>
</dbReference>
<dbReference type="SMART" id="SM00028">
    <property type="entry name" value="TPR"/>
    <property type="match status" value="3"/>
</dbReference>
<name>A0A1V1P4Z3_9BACT</name>